<proteinExistence type="predicted"/>
<sequence>MDCPGLNEDVISENLLSSTISTPPPFGTSQRPWRQWPKDFTVRELAVGMPQVILMQGPAIKEESFLMAFSGVKLLVSGTFRHHEKLFNLATSFNGLLEANMDLLWVDLVSFLEGTRTNSRCPVTLPVTFSTIPSPSQPVPNSTYTPGPYYLQDASAVIDDWSAACSDSGRSDSPCLFNSNFPSIHY</sequence>
<dbReference type="AlphaFoldDB" id="A0A6A4GYD3"/>
<protein>
    <submittedName>
        <fullName evidence="1">Uncharacterized protein</fullName>
    </submittedName>
</protein>
<organism evidence="1 2">
    <name type="scientific">Gymnopus androsaceus JB14</name>
    <dbReference type="NCBI Taxonomy" id="1447944"/>
    <lineage>
        <taxon>Eukaryota</taxon>
        <taxon>Fungi</taxon>
        <taxon>Dikarya</taxon>
        <taxon>Basidiomycota</taxon>
        <taxon>Agaricomycotina</taxon>
        <taxon>Agaricomycetes</taxon>
        <taxon>Agaricomycetidae</taxon>
        <taxon>Agaricales</taxon>
        <taxon>Marasmiineae</taxon>
        <taxon>Omphalotaceae</taxon>
        <taxon>Gymnopus</taxon>
    </lineage>
</organism>
<accession>A0A6A4GYD3</accession>
<keyword evidence="2" id="KW-1185">Reference proteome</keyword>
<evidence type="ECO:0000313" key="2">
    <source>
        <dbReference type="Proteomes" id="UP000799118"/>
    </source>
</evidence>
<gene>
    <name evidence="1" type="ORF">BT96DRAFT_946380</name>
</gene>
<reference evidence="1" key="1">
    <citation type="journal article" date="2019" name="Environ. Microbiol.">
        <title>Fungal ecological strategies reflected in gene transcription - a case study of two litter decomposers.</title>
        <authorList>
            <person name="Barbi F."/>
            <person name="Kohler A."/>
            <person name="Barry K."/>
            <person name="Baskaran P."/>
            <person name="Daum C."/>
            <person name="Fauchery L."/>
            <person name="Ihrmark K."/>
            <person name="Kuo A."/>
            <person name="LaButti K."/>
            <person name="Lipzen A."/>
            <person name="Morin E."/>
            <person name="Grigoriev I.V."/>
            <person name="Henrissat B."/>
            <person name="Lindahl B."/>
            <person name="Martin F."/>
        </authorList>
    </citation>
    <scope>NUCLEOTIDE SEQUENCE</scope>
    <source>
        <strain evidence="1">JB14</strain>
    </source>
</reference>
<evidence type="ECO:0000313" key="1">
    <source>
        <dbReference type="EMBL" id="KAE9390094.1"/>
    </source>
</evidence>
<dbReference type="EMBL" id="ML769670">
    <property type="protein sequence ID" value="KAE9390094.1"/>
    <property type="molecule type" value="Genomic_DNA"/>
</dbReference>
<dbReference type="Proteomes" id="UP000799118">
    <property type="component" value="Unassembled WGS sequence"/>
</dbReference>
<name>A0A6A4GYD3_9AGAR</name>